<keyword evidence="1" id="KW-0812">Transmembrane</keyword>
<keyword evidence="1" id="KW-1133">Transmembrane helix</keyword>
<feature type="transmembrane region" description="Helical" evidence="1">
    <location>
        <begin position="7"/>
        <end position="26"/>
    </location>
</feature>
<dbReference type="OrthoDB" id="1364973at2"/>
<accession>A0A1I1W408</accession>
<feature type="transmembrane region" description="Helical" evidence="1">
    <location>
        <begin position="32"/>
        <end position="50"/>
    </location>
</feature>
<keyword evidence="1" id="KW-0472">Membrane</keyword>
<reference evidence="3" key="1">
    <citation type="submission" date="2016-10" db="EMBL/GenBank/DDBJ databases">
        <authorList>
            <person name="Varghese N."/>
            <person name="Submissions S."/>
        </authorList>
    </citation>
    <scope>NUCLEOTIDE SEQUENCE [LARGE SCALE GENOMIC DNA]</scope>
    <source>
        <strain evidence="3">CGMCC 1.10370</strain>
    </source>
</reference>
<gene>
    <name evidence="2" type="ORF">SAMN05216297_11471</name>
</gene>
<evidence type="ECO:0000313" key="2">
    <source>
        <dbReference type="EMBL" id="SFD89895.1"/>
    </source>
</evidence>
<dbReference type="AlphaFoldDB" id="A0A1I1W408"/>
<keyword evidence="3" id="KW-1185">Reference proteome</keyword>
<proteinExistence type="predicted"/>
<dbReference type="RefSeq" id="WP_091497711.1">
    <property type="nucleotide sequence ID" value="NZ_FOMH01000014.1"/>
</dbReference>
<feature type="transmembrane region" description="Helical" evidence="1">
    <location>
        <begin position="71"/>
        <end position="89"/>
    </location>
</feature>
<protein>
    <submittedName>
        <fullName evidence="2">Uncharacterized protein</fullName>
    </submittedName>
</protein>
<dbReference type="EMBL" id="FOMH01000014">
    <property type="protein sequence ID" value="SFD89895.1"/>
    <property type="molecule type" value="Genomic_DNA"/>
</dbReference>
<name>A0A1I1W408_9FLAO</name>
<sequence>MKKYITVVNIVFFLWGIVYILISEFFRDYVRGYLYLSIGVIIPFMIWDLIKKRKKDKIEGTKDLYNSINRMMIMAVVLVVFFVITKQNHL</sequence>
<dbReference type="STRING" id="739143.SAMN05216297_11471"/>
<organism evidence="2 3">
    <name type="scientific">Flavobacterium phragmitis</name>
    <dbReference type="NCBI Taxonomy" id="739143"/>
    <lineage>
        <taxon>Bacteria</taxon>
        <taxon>Pseudomonadati</taxon>
        <taxon>Bacteroidota</taxon>
        <taxon>Flavobacteriia</taxon>
        <taxon>Flavobacteriales</taxon>
        <taxon>Flavobacteriaceae</taxon>
        <taxon>Flavobacterium</taxon>
    </lineage>
</organism>
<evidence type="ECO:0000313" key="3">
    <source>
        <dbReference type="Proteomes" id="UP000199672"/>
    </source>
</evidence>
<dbReference type="Proteomes" id="UP000199672">
    <property type="component" value="Unassembled WGS sequence"/>
</dbReference>
<evidence type="ECO:0000256" key="1">
    <source>
        <dbReference type="SAM" id="Phobius"/>
    </source>
</evidence>